<accession>A0A9D4J6C4</accession>
<name>A0A9D4J6C4_DREPO</name>
<proteinExistence type="predicted"/>
<organism evidence="1 2">
    <name type="scientific">Dreissena polymorpha</name>
    <name type="common">Zebra mussel</name>
    <name type="synonym">Mytilus polymorpha</name>
    <dbReference type="NCBI Taxonomy" id="45954"/>
    <lineage>
        <taxon>Eukaryota</taxon>
        <taxon>Metazoa</taxon>
        <taxon>Spiralia</taxon>
        <taxon>Lophotrochozoa</taxon>
        <taxon>Mollusca</taxon>
        <taxon>Bivalvia</taxon>
        <taxon>Autobranchia</taxon>
        <taxon>Heteroconchia</taxon>
        <taxon>Euheterodonta</taxon>
        <taxon>Imparidentia</taxon>
        <taxon>Neoheterodontei</taxon>
        <taxon>Myida</taxon>
        <taxon>Dreissenoidea</taxon>
        <taxon>Dreissenidae</taxon>
        <taxon>Dreissena</taxon>
    </lineage>
</organism>
<protein>
    <submittedName>
        <fullName evidence="1">Uncharacterized protein</fullName>
    </submittedName>
</protein>
<gene>
    <name evidence="1" type="ORF">DPMN_150815</name>
</gene>
<dbReference type="AlphaFoldDB" id="A0A9D4J6C4"/>
<reference evidence="1" key="2">
    <citation type="submission" date="2020-11" db="EMBL/GenBank/DDBJ databases">
        <authorList>
            <person name="McCartney M.A."/>
            <person name="Auch B."/>
            <person name="Kono T."/>
            <person name="Mallez S."/>
            <person name="Becker A."/>
            <person name="Gohl D.M."/>
            <person name="Silverstein K.A.T."/>
            <person name="Koren S."/>
            <person name="Bechman K.B."/>
            <person name="Herman A."/>
            <person name="Abrahante J.E."/>
            <person name="Garbe J."/>
        </authorList>
    </citation>
    <scope>NUCLEOTIDE SEQUENCE</scope>
    <source>
        <strain evidence="1">Duluth1</strain>
        <tissue evidence="1">Whole animal</tissue>
    </source>
</reference>
<keyword evidence="2" id="KW-1185">Reference proteome</keyword>
<dbReference type="EMBL" id="JAIWYP010000007">
    <property type="protein sequence ID" value="KAH3797238.1"/>
    <property type="molecule type" value="Genomic_DNA"/>
</dbReference>
<evidence type="ECO:0000313" key="2">
    <source>
        <dbReference type="Proteomes" id="UP000828390"/>
    </source>
</evidence>
<sequence>MPDVVKDIDESHVDEISKCQRALSYWKDHSNEPNVWSLVDALRASNCDIVAGEYRAMMVLVAFAKRRFHSMSYLFI</sequence>
<evidence type="ECO:0000313" key="1">
    <source>
        <dbReference type="EMBL" id="KAH3797238.1"/>
    </source>
</evidence>
<reference evidence="1" key="1">
    <citation type="journal article" date="2019" name="bioRxiv">
        <title>The Genome of the Zebra Mussel, Dreissena polymorpha: A Resource for Invasive Species Research.</title>
        <authorList>
            <person name="McCartney M.A."/>
            <person name="Auch B."/>
            <person name="Kono T."/>
            <person name="Mallez S."/>
            <person name="Zhang Y."/>
            <person name="Obille A."/>
            <person name="Becker A."/>
            <person name="Abrahante J.E."/>
            <person name="Garbe J."/>
            <person name="Badalamenti J.P."/>
            <person name="Herman A."/>
            <person name="Mangelson H."/>
            <person name="Liachko I."/>
            <person name="Sullivan S."/>
            <person name="Sone E.D."/>
            <person name="Koren S."/>
            <person name="Silverstein K.A.T."/>
            <person name="Beckman K.B."/>
            <person name="Gohl D.M."/>
        </authorList>
    </citation>
    <scope>NUCLEOTIDE SEQUENCE</scope>
    <source>
        <strain evidence="1">Duluth1</strain>
        <tissue evidence="1">Whole animal</tissue>
    </source>
</reference>
<dbReference type="Proteomes" id="UP000828390">
    <property type="component" value="Unassembled WGS sequence"/>
</dbReference>
<comment type="caution">
    <text evidence="1">The sequence shown here is derived from an EMBL/GenBank/DDBJ whole genome shotgun (WGS) entry which is preliminary data.</text>
</comment>